<accession>A0A0D3IZL7</accession>
<sequence>MEKIEAMSTSPASPDSMASLSPDSMEKIDVLVVGCGISGISAAYHISKHCRGTTFAVLERRAKLGGTWSFFKYPGIRTDSDVFSFGFGWKRWESDNIVAPAKDICQYLDDAVDEHGLRQHIRLNTDVVSASFSSATQRWTVTTGAGGTIVCRFLILTTGYYQYEKPHMPAFDGSDRFQGTFVHSQQWPESLDVAGKRVIVIGSGATAVTMVPAFIDSGATSVVMLQRSPSYYYVAPKHKKDRALSVLERLFGARIGYFLQKWLTILQGAVVYAYAQWFRAAAKQRFIAEARKLCPDHVDADTHFSPSYGVWDQRLCLDPDGSLFAALRTGRASVVTDHVARFVESGVCTGGGEVLEADIVVSATGLTLQHNFPMSTMKVSVDGVPYDAPNHFVFRGCMLSGVPNLFYILGYTNASWTLRADMMARYFCDMINYLGRHGMGMLCPCADGVEESQAVPFNLSSGYVTRNRGRFPKLGGAQPWGTVQSFFSELWRFKVRTFSELQWIKFTPAAAAAGA</sequence>
<feature type="region of interest" description="Disordered" evidence="3">
    <location>
        <begin position="1"/>
        <end position="20"/>
    </location>
</feature>
<evidence type="ECO:0000256" key="2">
    <source>
        <dbReference type="ARBA" id="ARBA00023033"/>
    </source>
</evidence>
<reference evidence="5" key="1">
    <citation type="journal article" date="2013" name="Nature">
        <title>Pan genome of the phytoplankton Emiliania underpins its global distribution.</title>
        <authorList>
            <person name="Read B.A."/>
            <person name="Kegel J."/>
            <person name="Klute M.J."/>
            <person name="Kuo A."/>
            <person name="Lefebvre S.C."/>
            <person name="Maumus F."/>
            <person name="Mayer C."/>
            <person name="Miller J."/>
            <person name="Monier A."/>
            <person name="Salamov A."/>
            <person name="Young J."/>
            <person name="Aguilar M."/>
            <person name="Claverie J.M."/>
            <person name="Frickenhaus S."/>
            <person name="Gonzalez K."/>
            <person name="Herman E.K."/>
            <person name="Lin Y.C."/>
            <person name="Napier J."/>
            <person name="Ogata H."/>
            <person name="Sarno A.F."/>
            <person name="Shmutz J."/>
            <person name="Schroeder D."/>
            <person name="de Vargas C."/>
            <person name="Verret F."/>
            <person name="von Dassow P."/>
            <person name="Valentin K."/>
            <person name="Van de Peer Y."/>
            <person name="Wheeler G."/>
            <person name="Dacks J.B."/>
            <person name="Delwiche C.F."/>
            <person name="Dyhrman S.T."/>
            <person name="Glockner G."/>
            <person name="John U."/>
            <person name="Richards T."/>
            <person name="Worden A.Z."/>
            <person name="Zhang X."/>
            <person name="Grigoriev I.V."/>
            <person name="Allen A.E."/>
            <person name="Bidle K."/>
            <person name="Borodovsky M."/>
            <person name="Bowler C."/>
            <person name="Brownlee C."/>
            <person name="Cock J.M."/>
            <person name="Elias M."/>
            <person name="Gladyshev V.N."/>
            <person name="Groth M."/>
            <person name="Guda C."/>
            <person name="Hadaegh A."/>
            <person name="Iglesias-Rodriguez M.D."/>
            <person name="Jenkins J."/>
            <person name="Jones B.M."/>
            <person name="Lawson T."/>
            <person name="Leese F."/>
            <person name="Lindquist E."/>
            <person name="Lobanov A."/>
            <person name="Lomsadze A."/>
            <person name="Malik S.B."/>
            <person name="Marsh M.E."/>
            <person name="Mackinder L."/>
            <person name="Mock T."/>
            <person name="Mueller-Roeber B."/>
            <person name="Pagarete A."/>
            <person name="Parker M."/>
            <person name="Probert I."/>
            <person name="Quesneville H."/>
            <person name="Raines C."/>
            <person name="Rensing S.A."/>
            <person name="Riano-Pachon D.M."/>
            <person name="Richier S."/>
            <person name="Rokitta S."/>
            <person name="Shiraiwa Y."/>
            <person name="Soanes D.M."/>
            <person name="van der Giezen M."/>
            <person name="Wahlund T.M."/>
            <person name="Williams B."/>
            <person name="Wilson W."/>
            <person name="Wolfe G."/>
            <person name="Wurch L.L."/>
        </authorList>
    </citation>
    <scope>NUCLEOTIDE SEQUENCE</scope>
</reference>
<feature type="compositionally biased region" description="Polar residues" evidence="3">
    <location>
        <begin position="7"/>
        <end position="20"/>
    </location>
</feature>
<dbReference type="RefSeq" id="XP_005769131.1">
    <property type="nucleotide sequence ID" value="XM_005769074.1"/>
</dbReference>
<dbReference type="KEGG" id="ehx:EMIHUDRAFT_459094"/>
<dbReference type="Proteomes" id="UP000013827">
    <property type="component" value="Unassembled WGS sequence"/>
</dbReference>
<protein>
    <recommendedName>
        <fullName evidence="6">FAD-containing monooxygenase EthA</fullName>
    </recommendedName>
</protein>
<dbReference type="EnsemblProtists" id="EOD16702">
    <property type="protein sequence ID" value="EOD16702"/>
    <property type="gene ID" value="EMIHUDRAFT_459094"/>
</dbReference>
<dbReference type="InterPro" id="IPR051820">
    <property type="entry name" value="FAD-binding_MO"/>
</dbReference>
<evidence type="ECO:0000313" key="4">
    <source>
        <dbReference type="EnsemblProtists" id="EOD16702"/>
    </source>
</evidence>
<dbReference type="eggNOG" id="KOG1399">
    <property type="taxonomic scope" value="Eukaryota"/>
</dbReference>
<dbReference type="GO" id="GO:0004497">
    <property type="term" value="F:monooxygenase activity"/>
    <property type="evidence" value="ECO:0007669"/>
    <property type="project" value="UniProtKB-KW"/>
</dbReference>
<evidence type="ECO:0008006" key="6">
    <source>
        <dbReference type="Google" id="ProtNLM"/>
    </source>
</evidence>
<dbReference type="PaxDb" id="2903-EOD16702"/>
<dbReference type="AlphaFoldDB" id="A0A0D3IZL7"/>
<dbReference type="GeneID" id="17262851"/>
<dbReference type="PANTHER" id="PTHR43872:SF1">
    <property type="entry name" value="MONOOXYGENASE, PUTATIVE (AFU_ORTHOLOGUE AFUA_8G02570)-RELATED"/>
    <property type="match status" value="1"/>
</dbReference>
<dbReference type="Gene3D" id="3.50.50.60">
    <property type="entry name" value="FAD/NAD(P)-binding domain"/>
    <property type="match status" value="2"/>
</dbReference>
<dbReference type="InterPro" id="IPR036188">
    <property type="entry name" value="FAD/NAD-bd_sf"/>
</dbReference>
<organism evidence="4 5">
    <name type="scientific">Emiliania huxleyi (strain CCMP1516)</name>
    <dbReference type="NCBI Taxonomy" id="280463"/>
    <lineage>
        <taxon>Eukaryota</taxon>
        <taxon>Haptista</taxon>
        <taxon>Haptophyta</taxon>
        <taxon>Prymnesiophyceae</taxon>
        <taxon>Isochrysidales</taxon>
        <taxon>Noelaerhabdaceae</taxon>
        <taxon>Emiliania</taxon>
    </lineage>
</organism>
<keyword evidence="5" id="KW-1185">Reference proteome</keyword>
<dbReference type="STRING" id="2903.R1C3G8"/>
<dbReference type="PANTHER" id="PTHR43872">
    <property type="entry name" value="MONOOXYGENASE, PUTATIVE (AFU_ORTHOLOGUE AFUA_8G02570)-RELATED"/>
    <property type="match status" value="1"/>
</dbReference>
<evidence type="ECO:0000256" key="1">
    <source>
        <dbReference type="ARBA" id="ARBA00001974"/>
    </source>
</evidence>
<dbReference type="Pfam" id="PF13738">
    <property type="entry name" value="Pyr_redox_3"/>
    <property type="match status" value="1"/>
</dbReference>
<evidence type="ECO:0000313" key="5">
    <source>
        <dbReference type="Proteomes" id="UP000013827"/>
    </source>
</evidence>
<proteinExistence type="predicted"/>
<reference evidence="4" key="2">
    <citation type="submission" date="2024-10" db="UniProtKB">
        <authorList>
            <consortium name="EnsemblProtists"/>
        </authorList>
    </citation>
    <scope>IDENTIFICATION</scope>
</reference>
<name>A0A0D3IZL7_EMIH1</name>
<comment type="cofactor">
    <cofactor evidence="1">
        <name>FAD</name>
        <dbReference type="ChEBI" id="CHEBI:57692"/>
    </cofactor>
</comment>
<dbReference type="HOGENOM" id="CLU_032067_2_0_1"/>
<keyword evidence="2" id="KW-0560">Oxidoreductase</keyword>
<evidence type="ECO:0000256" key="3">
    <source>
        <dbReference type="SAM" id="MobiDB-lite"/>
    </source>
</evidence>
<keyword evidence="2" id="KW-0503">Monooxygenase</keyword>
<dbReference type="SUPFAM" id="SSF51905">
    <property type="entry name" value="FAD/NAD(P)-binding domain"/>
    <property type="match status" value="1"/>
</dbReference>